<evidence type="ECO:0000256" key="1">
    <source>
        <dbReference type="SAM" id="SignalP"/>
    </source>
</evidence>
<dbReference type="RefSeq" id="WP_114333127.1">
    <property type="nucleotide sequence ID" value="NZ_QMDL01000001.1"/>
</dbReference>
<name>A0A3M2RJW9_9GAMM</name>
<dbReference type="Proteomes" id="UP000265903">
    <property type="component" value="Unassembled WGS sequence"/>
</dbReference>
<protein>
    <submittedName>
        <fullName evidence="2">Uncharacterized protein</fullName>
    </submittedName>
</protein>
<dbReference type="AlphaFoldDB" id="A0A3M2RJW9"/>
<keyword evidence="3" id="KW-1185">Reference proteome</keyword>
<gene>
    <name evidence="2" type="ORF">DOQ08_00291</name>
</gene>
<keyword evidence="1" id="KW-0732">Signal</keyword>
<feature type="chain" id="PRO_5017927468" evidence="1">
    <location>
        <begin position="21"/>
        <end position="90"/>
    </location>
</feature>
<organism evidence="2 3">
    <name type="scientific">Marinobacter litoralis</name>
    <dbReference type="NCBI Taxonomy" id="187981"/>
    <lineage>
        <taxon>Bacteria</taxon>
        <taxon>Pseudomonadati</taxon>
        <taxon>Pseudomonadota</taxon>
        <taxon>Gammaproteobacteria</taxon>
        <taxon>Pseudomonadales</taxon>
        <taxon>Marinobacteraceae</taxon>
        <taxon>Marinobacter</taxon>
    </lineage>
</organism>
<sequence>MKFKACFLAATVLVTFNAMATEPEAELGLSGVNFQPDNRTDVRKIFDQQAEQKTEGGELSMALYAKTQKRLAESFDQSMPDRIGESSSGD</sequence>
<reference evidence="2 3" key="1">
    <citation type="submission" date="2018-08" db="EMBL/GenBank/DDBJ databases">
        <title>Whole Genome Sequence of the Moderate Halophilic Marine Bacterium Marinobacter litoralis Sw-45.</title>
        <authorList>
            <person name="Musa H."/>
        </authorList>
    </citation>
    <scope>NUCLEOTIDE SEQUENCE [LARGE SCALE GENOMIC DNA]</scope>
    <source>
        <strain evidence="2 3">Sw-45</strain>
    </source>
</reference>
<evidence type="ECO:0000313" key="2">
    <source>
        <dbReference type="EMBL" id="RMJ05621.1"/>
    </source>
</evidence>
<proteinExistence type="predicted"/>
<dbReference type="EMBL" id="QMDL01000001">
    <property type="protein sequence ID" value="RMJ05621.1"/>
    <property type="molecule type" value="Genomic_DNA"/>
</dbReference>
<accession>A0A3M2RJW9</accession>
<comment type="caution">
    <text evidence="2">The sequence shown here is derived from an EMBL/GenBank/DDBJ whole genome shotgun (WGS) entry which is preliminary data.</text>
</comment>
<dbReference type="OrthoDB" id="6370616at2"/>
<feature type="signal peptide" evidence="1">
    <location>
        <begin position="1"/>
        <end position="20"/>
    </location>
</feature>
<evidence type="ECO:0000313" key="3">
    <source>
        <dbReference type="Proteomes" id="UP000265903"/>
    </source>
</evidence>